<comment type="caution">
    <text evidence="2">The sequence shown here is derived from an EMBL/GenBank/DDBJ whole genome shotgun (WGS) entry which is preliminary data.</text>
</comment>
<organism evidence="2">
    <name type="scientific">Symploca sp. SIO1C4</name>
    <dbReference type="NCBI Taxonomy" id="2607765"/>
    <lineage>
        <taxon>Bacteria</taxon>
        <taxon>Bacillati</taxon>
        <taxon>Cyanobacteriota</taxon>
        <taxon>Cyanophyceae</taxon>
        <taxon>Coleofasciculales</taxon>
        <taxon>Coleofasciculaceae</taxon>
        <taxon>Symploca</taxon>
    </lineage>
</organism>
<dbReference type="EMBL" id="JAAHFQ010000640">
    <property type="protein sequence ID" value="NER30766.1"/>
    <property type="molecule type" value="Genomic_DNA"/>
</dbReference>
<evidence type="ECO:0000256" key="1">
    <source>
        <dbReference type="SAM" id="MobiDB-lite"/>
    </source>
</evidence>
<feature type="region of interest" description="Disordered" evidence="1">
    <location>
        <begin position="1"/>
        <end position="55"/>
    </location>
</feature>
<feature type="non-terminal residue" evidence="2">
    <location>
        <position position="1"/>
    </location>
</feature>
<evidence type="ECO:0008006" key="3">
    <source>
        <dbReference type="Google" id="ProtNLM"/>
    </source>
</evidence>
<name>A0A6B3NB02_9CYAN</name>
<protein>
    <recommendedName>
        <fullName evidence="3">TrbI/VirB10 family protein</fullName>
    </recommendedName>
</protein>
<proteinExistence type="predicted"/>
<reference evidence="2" key="1">
    <citation type="submission" date="2019-11" db="EMBL/GenBank/DDBJ databases">
        <title>Genomic insights into an expanded diversity of filamentous marine cyanobacteria reveals the extraordinary biosynthetic potential of Moorea and Okeania.</title>
        <authorList>
            <person name="Ferreira Leao T."/>
            <person name="Wang M."/>
            <person name="Moss N."/>
            <person name="Da Silva R."/>
            <person name="Sanders J."/>
            <person name="Nurk S."/>
            <person name="Gurevich A."/>
            <person name="Humphrey G."/>
            <person name="Reher R."/>
            <person name="Zhu Q."/>
            <person name="Belda-Ferre P."/>
            <person name="Glukhov E."/>
            <person name="Rex R."/>
            <person name="Dorrestein P.C."/>
            <person name="Knight R."/>
            <person name="Pevzner P."/>
            <person name="Gerwick W.H."/>
            <person name="Gerwick L."/>
        </authorList>
    </citation>
    <scope>NUCLEOTIDE SEQUENCE</scope>
    <source>
        <strain evidence="2">SIO1C4</strain>
    </source>
</reference>
<gene>
    <name evidence="2" type="ORF">F6J89_24900</name>
</gene>
<evidence type="ECO:0000313" key="2">
    <source>
        <dbReference type="EMBL" id="NER30766.1"/>
    </source>
</evidence>
<dbReference type="AlphaFoldDB" id="A0A6B3NB02"/>
<sequence>PKEPEVKQITPKPPPSRTAQISYPSPPPPTVARQAPRPVIATPSTPPPVSTPPLLSEVEEVEEVDPFEQWNQLAALGQTRGKADIAQTQAETTNTDNPVDNPKPAPQEIALVNIGYENDSPNGLSRGTRGILNRTRVIQTTDTKQEIAFGTSAPGVVSVPLIWDEGSGEQLYNRFAVTLTADVPATDGSAALPAGTVLIAETHIVGEGNRLVQASAIALVYPNRQGEIQQETIPPGTILIQGESGGPLIAQGYFDPGPDIAKQDLLVSLLSGIGRVGEVFTEPEQTSTFFSSTFGDSSSSTVVQSREPQIWSAVLDGFFTPLAERMANRSDQQIEQLLSRPNIAVVTTGSPVSITVNGFVNIRR</sequence>
<accession>A0A6B3NB02</accession>